<proteinExistence type="predicted"/>
<reference evidence="8 9" key="1">
    <citation type="submission" date="2015-11" db="EMBL/GenBank/DDBJ databases">
        <authorList>
            <person name="Zhang Y."/>
            <person name="Guo Z."/>
        </authorList>
    </citation>
    <scope>NUCLEOTIDE SEQUENCE [LARGE SCALE GENOMIC DNA]</scope>
    <source>
        <strain evidence="8 9">KCTC 32221</strain>
    </source>
</reference>
<dbReference type="PROSITE" id="PS51462">
    <property type="entry name" value="NUDIX"/>
    <property type="match status" value="1"/>
</dbReference>
<dbReference type="Pfam" id="PF00293">
    <property type="entry name" value="NUDIX"/>
    <property type="match status" value="1"/>
</dbReference>
<evidence type="ECO:0000259" key="7">
    <source>
        <dbReference type="PROSITE" id="PS51462"/>
    </source>
</evidence>
<keyword evidence="9" id="KW-1185">Reference proteome</keyword>
<dbReference type="PANTHER" id="PTHR12318:SF0">
    <property type="entry name" value="ACYL-COENZYME A DIPHOSPHATASE NUDT19"/>
    <property type="match status" value="1"/>
</dbReference>
<keyword evidence="6" id="KW-0464">Manganese</keyword>
<accession>A0A0S2KBK7</accession>
<organism evidence="8 9">
    <name type="scientific">Pseudohongiella spirulinae</name>
    <dbReference type="NCBI Taxonomy" id="1249552"/>
    <lineage>
        <taxon>Bacteria</taxon>
        <taxon>Pseudomonadati</taxon>
        <taxon>Pseudomonadota</taxon>
        <taxon>Gammaproteobacteria</taxon>
        <taxon>Pseudomonadales</taxon>
        <taxon>Pseudohongiellaceae</taxon>
        <taxon>Pseudohongiella</taxon>
    </lineage>
</organism>
<evidence type="ECO:0000256" key="5">
    <source>
        <dbReference type="ARBA" id="ARBA00022842"/>
    </source>
</evidence>
<dbReference type="GO" id="GO:0016818">
    <property type="term" value="F:hydrolase activity, acting on acid anhydrides, in phosphorus-containing anhydrides"/>
    <property type="evidence" value="ECO:0007669"/>
    <property type="project" value="InterPro"/>
</dbReference>
<comment type="cofactor">
    <cofactor evidence="1">
        <name>Mn(2+)</name>
        <dbReference type="ChEBI" id="CHEBI:29035"/>
    </cofactor>
</comment>
<dbReference type="CDD" id="cd18870">
    <property type="entry name" value="NUDIX_AcylCoAdiphos_Nudt19"/>
    <property type="match status" value="1"/>
</dbReference>
<evidence type="ECO:0000313" key="9">
    <source>
        <dbReference type="Proteomes" id="UP000065641"/>
    </source>
</evidence>
<evidence type="ECO:0000256" key="3">
    <source>
        <dbReference type="ARBA" id="ARBA00022723"/>
    </source>
</evidence>
<dbReference type="RefSeq" id="WP_058021214.1">
    <property type="nucleotide sequence ID" value="NZ_CP013189.1"/>
</dbReference>
<comment type="cofactor">
    <cofactor evidence="2">
        <name>Mg(2+)</name>
        <dbReference type="ChEBI" id="CHEBI:18420"/>
    </cofactor>
</comment>
<dbReference type="PANTHER" id="PTHR12318">
    <property type="entry name" value="TESTOSTERONE-REGULATED PROTEIN RP2"/>
    <property type="match status" value="1"/>
</dbReference>
<dbReference type="EMBL" id="CP013189">
    <property type="protein sequence ID" value="ALO45696.1"/>
    <property type="molecule type" value="Genomic_DNA"/>
</dbReference>
<dbReference type="Gene3D" id="3.90.79.10">
    <property type="entry name" value="Nucleoside Triphosphate Pyrophosphohydrolase"/>
    <property type="match status" value="2"/>
</dbReference>
<feature type="domain" description="Nudix hydrolase" evidence="7">
    <location>
        <begin position="1"/>
        <end position="157"/>
    </location>
</feature>
<evidence type="ECO:0000256" key="2">
    <source>
        <dbReference type="ARBA" id="ARBA00001946"/>
    </source>
</evidence>
<evidence type="ECO:0000313" key="8">
    <source>
        <dbReference type="EMBL" id="ALO45696.1"/>
    </source>
</evidence>
<dbReference type="SUPFAM" id="SSF55811">
    <property type="entry name" value="Nudix"/>
    <property type="match status" value="1"/>
</dbReference>
<dbReference type="STRING" id="1249552.PS2015_1031"/>
<keyword evidence="5" id="KW-0460">Magnesium</keyword>
<keyword evidence="3" id="KW-0479">Metal-binding</keyword>
<dbReference type="Proteomes" id="UP000065641">
    <property type="component" value="Chromosome"/>
</dbReference>
<dbReference type="KEGG" id="pspi:PS2015_1031"/>
<evidence type="ECO:0000256" key="6">
    <source>
        <dbReference type="ARBA" id="ARBA00023211"/>
    </source>
</evidence>
<evidence type="ECO:0000256" key="1">
    <source>
        <dbReference type="ARBA" id="ARBA00001936"/>
    </source>
</evidence>
<evidence type="ECO:0000256" key="4">
    <source>
        <dbReference type="ARBA" id="ARBA00022801"/>
    </source>
</evidence>
<sequence length="199" mass="22665">MPRLASTVVLVRENRQTGINSLETLLLLRNTKLSFEGGAWVFPGGKVDQCDYPPAQSTLPEAHLEYRAAINAAVRETREESGLVIAPQDLIHIAHWTTPTGLPRRYATWFFLCPVRSDEPIKVDDEEILDYQWLQPEQALKQHEQGIIRLPMPTCHTLESIAPFRNLEVLCDSMTRADIHVFPENSDHYRPIEGLVRVT</sequence>
<dbReference type="InterPro" id="IPR015797">
    <property type="entry name" value="NUDIX_hydrolase-like_dom_sf"/>
</dbReference>
<dbReference type="AlphaFoldDB" id="A0A0S2KBK7"/>
<dbReference type="InterPro" id="IPR000086">
    <property type="entry name" value="NUDIX_hydrolase_dom"/>
</dbReference>
<dbReference type="OrthoDB" id="9788263at2"/>
<dbReference type="GO" id="GO:0046872">
    <property type="term" value="F:metal ion binding"/>
    <property type="evidence" value="ECO:0007669"/>
    <property type="project" value="UniProtKB-KW"/>
</dbReference>
<protein>
    <submittedName>
        <fullName evidence="8">NUDIX domain protein</fullName>
    </submittedName>
</protein>
<gene>
    <name evidence="8" type="ORF">PS2015_1031</name>
</gene>
<dbReference type="InterPro" id="IPR039121">
    <property type="entry name" value="NUDT19"/>
</dbReference>
<name>A0A0S2KBK7_9GAMM</name>
<keyword evidence="4" id="KW-0378">Hydrolase</keyword>